<evidence type="ECO:0000256" key="5">
    <source>
        <dbReference type="ARBA" id="ARBA00023004"/>
    </source>
</evidence>
<proteinExistence type="inferred from homology"/>
<evidence type="ECO:0000256" key="7">
    <source>
        <dbReference type="SAM" id="MobiDB-lite"/>
    </source>
</evidence>
<feature type="domain" description="Cytochrome b5 heme-binding" evidence="9">
    <location>
        <begin position="1"/>
        <end position="63"/>
    </location>
</feature>
<dbReference type="GO" id="GO:0046872">
    <property type="term" value="F:metal ion binding"/>
    <property type="evidence" value="ECO:0007669"/>
    <property type="project" value="UniProtKB-KW"/>
</dbReference>
<dbReference type="Proteomes" id="UP000231279">
    <property type="component" value="Unassembled WGS sequence"/>
</dbReference>
<keyword evidence="2" id="KW-0349">Heme</keyword>
<evidence type="ECO:0000313" key="11">
    <source>
        <dbReference type="Proteomes" id="UP000231279"/>
    </source>
</evidence>
<evidence type="ECO:0000256" key="8">
    <source>
        <dbReference type="SAM" id="Phobius"/>
    </source>
</evidence>
<gene>
    <name evidence="10" type="ORF">CDL12_00213</name>
</gene>
<dbReference type="PANTHER" id="PTHR19359:SF129">
    <property type="entry name" value="CYTOCHROME B5 ISOFORM B"/>
    <property type="match status" value="1"/>
</dbReference>
<feature type="region of interest" description="Disordered" evidence="7">
    <location>
        <begin position="91"/>
        <end position="158"/>
    </location>
</feature>
<accession>A0A2G9IB89</accession>
<dbReference type="STRING" id="429701.A0A2G9IB89"/>
<dbReference type="AlphaFoldDB" id="A0A2G9IB89"/>
<evidence type="ECO:0000256" key="3">
    <source>
        <dbReference type="ARBA" id="ARBA00022723"/>
    </source>
</evidence>
<dbReference type="GO" id="GO:0005783">
    <property type="term" value="C:endoplasmic reticulum"/>
    <property type="evidence" value="ECO:0007669"/>
    <property type="project" value="UniProtKB-SubCell"/>
</dbReference>
<organism evidence="10 11">
    <name type="scientific">Handroanthus impetiginosus</name>
    <dbReference type="NCBI Taxonomy" id="429701"/>
    <lineage>
        <taxon>Eukaryota</taxon>
        <taxon>Viridiplantae</taxon>
        <taxon>Streptophyta</taxon>
        <taxon>Embryophyta</taxon>
        <taxon>Tracheophyta</taxon>
        <taxon>Spermatophyta</taxon>
        <taxon>Magnoliopsida</taxon>
        <taxon>eudicotyledons</taxon>
        <taxon>Gunneridae</taxon>
        <taxon>Pentapetalae</taxon>
        <taxon>asterids</taxon>
        <taxon>lamiids</taxon>
        <taxon>Lamiales</taxon>
        <taxon>Bignoniaceae</taxon>
        <taxon>Crescentiina</taxon>
        <taxon>Tabebuia alliance</taxon>
        <taxon>Handroanthus</taxon>
    </lineage>
</organism>
<comment type="caution">
    <text evidence="10">The sequence shown here is derived from an EMBL/GenBank/DDBJ whole genome shotgun (WGS) entry which is preliminary data.</text>
</comment>
<evidence type="ECO:0000259" key="9">
    <source>
        <dbReference type="PROSITE" id="PS50255"/>
    </source>
</evidence>
<dbReference type="PROSITE" id="PS50255">
    <property type="entry name" value="CYTOCHROME_B5_2"/>
    <property type="match status" value="1"/>
</dbReference>
<evidence type="ECO:0000256" key="6">
    <source>
        <dbReference type="ARBA" id="ARBA00038168"/>
    </source>
</evidence>
<dbReference type="GO" id="GO:0016020">
    <property type="term" value="C:membrane"/>
    <property type="evidence" value="ECO:0007669"/>
    <property type="project" value="TreeGrafter"/>
</dbReference>
<dbReference type="SUPFAM" id="SSF55856">
    <property type="entry name" value="Cytochrome b5-like heme/steroid binding domain"/>
    <property type="match status" value="1"/>
</dbReference>
<keyword evidence="8" id="KW-0812">Transmembrane</keyword>
<keyword evidence="11" id="KW-1185">Reference proteome</keyword>
<dbReference type="GO" id="GO:0020037">
    <property type="term" value="F:heme binding"/>
    <property type="evidence" value="ECO:0007669"/>
    <property type="project" value="TreeGrafter"/>
</dbReference>
<dbReference type="InterPro" id="IPR001199">
    <property type="entry name" value="Cyt_B5-like_heme/steroid-bd"/>
</dbReference>
<feature type="transmembrane region" description="Helical" evidence="8">
    <location>
        <begin position="210"/>
        <end position="228"/>
    </location>
</feature>
<keyword evidence="3" id="KW-0479">Metal-binding</keyword>
<dbReference type="OrthoDB" id="260519at2759"/>
<evidence type="ECO:0000256" key="4">
    <source>
        <dbReference type="ARBA" id="ARBA00022824"/>
    </source>
</evidence>
<keyword evidence="8" id="KW-0472">Membrane</keyword>
<keyword evidence="8" id="KW-1133">Transmembrane helix</keyword>
<feature type="compositionally biased region" description="Polar residues" evidence="7">
    <location>
        <begin position="122"/>
        <end position="158"/>
    </location>
</feature>
<evidence type="ECO:0000256" key="1">
    <source>
        <dbReference type="ARBA" id="ARBA00004240"/>
    </source>
</evidence>
<dbReference type="Gene3D" id="3.10.120.10">
    <property type="entry name" value="Cytochrome b5-like heme/steroid binding domain"/>
    <property type="match status" value="1"/>
</dbReference>
<name>A0A2G9IB89_9LAMI</name>
<evidence type="ECO:0000313" key="10">
    <source>
        <dbReference type="EMBL" id="PIN27018.1"/>
    </source>
</evidence>
<dbReference type="PANTHER" id="PTHR19359">
    <property type="entry name" value="CYTOCHROME B5"/>
    <property type="match status" value="1"/>
</dbReference>
<dbReference type="SMART" id="SM01117">
    <property type="entry name" value="Cyt-b5"/>
    <property type="match status" value="1"/>
</dbReference>
<keyword evidence="5" id="KW-0408">Iron</keyword>
<keyword evidence="4" id="KW-0256">Endoplasmic reticulum</keyword>
<sequence length="234" mass="25923">MPTYDEIQEHNRNGGCWVIIRGKVYDADKFEGHPSTLEKLKRAAKRGGDATDDFKDVGPLVQTMLDKCYVGGVGMSRIPVKKTHRPDVYHYPITPKNKAGNSASSQRGNTQNRTFLPVNLGKNATNKDSTGGTNITGFPGESSRNLPRNNGNNPVGPTYMPNTQNRTFFPVNLGMIIIWCVFFCAPLIFKQQEGRSNKSNRPGNSSTRKITGAQLLGIMVVVCVLLFFKKRKDT</sequence>
<reference evidence="11" key="1">
    <citation type="journal article" date="2018" name="Gigascience">
        <title>Genome assembly of the Pink Ipe (Handroanthus impetiginosus, Bignoniaceae), a highly valued, ecologically keystone Neotropical timber forest tree.</title>
        <authorList>
            <person name="Silva-Junior O.B."/>
            <person name="Grattapaglia D."/>
            <person name="Novaes E."/>
            <person name="Collevatti R.G."/>
        </authorList>
    </citation>
    <scope>NUCLEOTIDE SEQUENCE [LARGE SCALE GENOMIC DNA]</scope>
    <source>
        <strain evidence="11">cv. UFG-1</strain>
    </source>
</reference>
<feature type="compositionally biased region" description="Polar residues" evidence="7">
    <location>
        <begin position="99"/>
        <end position="114"/>
    </location>
</feature>
<dbReference type="Pfam" id="PF00173">
    <property type="entry name" value="Cyt-b5"/>
    <property type="match status" value="1"/>
</dbReference>
<comment type="subcellular location">
    <subcellularLocation>
        <location evidence="1">Endoplasmic reticulum</location>
    </subcellularLocation>
</comment>
<comment type="similarity">
    <text evidence="6">Belongs to the cytochrome b5 family.</text>
</comment>
<protein>
    <submittedName>
        <fullName evidence="10">Cytochrome b5</fullName>
    </submittedName>
</protein>
<dbReference type="EMBL" id="NKXS01000018">
    <property type="protein sequence ID" value="PIN27018.1"/>
    <property type="molecule type" value="Genomic_DNA"/>
</dbReference>
<dbReference type="InterPro" id="IPR050668">
    <property type="entry name" value="Cytochrome_b5"/>
</dbReference>
<dbReference type="InterPro" id="IPR036400">
    <property type="entry name" value="Cyt_B5-like_heme/steroid_sf"/>
</dbReference>
<evidence type="ECO:0000256" key="2">
    <source>
        <dbReference type="ARBA" id="ARBA00022617"/>
    </source>
</evidence>
<feature type="transmembrane region" description="Helical" evidence="8">
    <location>
        <begin position="168"/>
        <end position="189"/>
    </location>
</feature>